<reference evidence="2" key="1">
    <citation type="submission" date="2013-07" db="EMBL/GenBank/DDBJ databases">
        <authorList>
            <person name="McIlroy S."/>
        </authorList>
    </citation>
    <scope>NUCLEOTIDE SEQUENCE [LARGE SCALE GENOMIC DNA]</scope>
    <source>
        <strain evidence="2">Run_A_D11</strain>
    </source>
</reference>
<proteinExistence type="predicted"/>
<dbReference type="OrthoDB" id="9554298at2"/>
<sequence>MMITSTHYVTQDDSKAQLATQGGNRESARTGKRKFLATDSSFIDVVERCARRDQKREPFAVLVDAVRCCSLGQITGTLFEVGGQYRRNR</sequence>
<feature type="region of interest" description="Disordered" evidence="1">
    <location>
        <begin position="1"/>
        <end position="31"/>
    </location>
</feature>
<evidence type="ECO:0000313" key="2">
    <source>
        <dbReference type="EMBL" id="CDI00955.1"/>
    </source>
</evidence>
<evidence type="ECO:0000313" key="3">
    <source>
        <dbReference type="Proteomes" id="UP000035760"/>
    </source>
</evidence>
<reference evidence="2" key="2">
    <citation type="submission" date="2014-03" db="EMBL/GenBank/DDBJ databases">
        <title>Candidatus Competibacter-lineage genomes retrieved from metagenomes reveal functional metabolic diversity.</title>
        <authorList>
            <person name="McIlroy S.J."/>
            <person name="Albertsen M."/>
            <person name="Andresen E.K."/>
            <person name="Saunders A.M."/>
            <person name="Kristiansen R."/>
            <person name="Stokholm-Bjerregaard M."/>
            <person name="Nielsen K.L."/>
            <person name="Nielsen P.H."/>
        </authorList>
    </citation>
    <scope>NUCLEOTIDE SEQUENCE</scope>
    <source>
        <strain evidence="2">Run_A_D11</strain>
    </source>
</reference>
<dbReference type="Proteomes" id="UP000035760">
    <property type="component" value="Unassembled WGS sequence"/>
</dbReference>
<dbReference type="EMBL" id="CBTJ020000001">
    <property type="protein sequence ID" value="CDI00955.1"/>
    <property type="molecule type" value="Genomic_DNA"/>
</dbReference>
<evidence type="ECO:0000256" key="1">
    <source>
        <dbReference type="SAM" id="MobiDB-lite"/>
    </source>
</evidence>
<protein>
    <submittedName>
        <fullName evidence="2">Uncharacterized protein</fullName>
    </submittedName>
</protein>
<organism evidence="2 3">
    <name type="scientific">Candidatus Competibacter denitrificans Run_A_D11</name>
    <dbReference type="NCBI Taxonomy" id="1400863"/>
    <lineage>
        <taxon>Bacteria</taxon>
        <taxon>Pseudomonadati</taxon>
        <taxon>Pseudomonadota</taxon>
        <taxon>Gammaproteobacteria</taxon>
        <taxon>Candidatus Competibacteraceae</taxon>
        <taxon>Candidatus Competibacter</taxon>
    </lineage>
</organism>
<accession>W6M577</accession>
<keyword evidence="3" id="KW-1185">Reference proteome</keyword>
<dbReference type="Gene3D" id="3.20.20.240">
    <property type="entry name" value="Methylmalonyl-CoA mutase"/>
    <property type="match status" value="1"/>
</dbReference>
<gene>
    <name evidence="2" type="ORF">BN873_10211</name>
</gene>
<comment type="caution">
    <text evidence="2">The sequence shown here is derived from an EMBL/GenBank/DDBJ whole genome shotgun (WGS) entry which is preliminary data.</text>
</comment>
<dbReference type="AlphaFoldDB" id="W6M577"/>
<name>W6M577_9GAMM</name>
<dbReference type="STRING" id="1400863.BN873_10211"/>